<dbReference type="Gene3D" id="1.10.533.10">
    <property type="entry name" value="Death Domain, Fas"/>
    <property type="match status" value="1"/>
</dbReference>
<dbReference type="InterPro" id="IPR000488">
    <property type="entry name" value="Death_dom"/>
</dbReference>
<dbReference type="GO" id="GO:0000445">
    <property type="term" value="C:THO complex part of transcription export complex"/>
    <property type="evidence" value="ECO:0007669"/>
    <property type="project" value="TreeGrafter"/>
</dbReference>
<feature type="region of interest" description="Disordered" evidence="1">
    <location>
        <begin position="155"/>
        <end position="182"/>
    </location>
</feature>
<feature type="compositionally biased region" description="Basic residues" evidence="1">
    <location>
        <begin position="368"/>
        <end position="378"/>
    </location>
</feature>
<dbReference type="AlphaFoldDB" id="A0A4W4FFC4"/>
<dbReference type="Pfam" id="PF11957">
    <property type="entry name" value="efThoc1"/>
    <property type="match status" value="1"/>
</dbReference>
<protein>
    <recommendedName>
        <fullName evidence="2">Death domain-containing protein</fullName>
    </recommendedName>
</protein>
<reference evidence="4" key="2">
    <citation type="journal article" date="2017" name="Sci. Adv.">
        <title>A tail of two voltages: Proteomic comparison of the three electric organs of the electric eel.</title>
        <authorList>
            <person name="Traeger L.L."/>
            <person name="Sabat G."/>
            <person name="Barrett-Wilt G.A."/>
            <person name="Wells G.B."/>
            <person name="Sussman M.R."/>
        </authorList>
    </citation>
    <scope>NUCLEOTIDE SEQUENCE [LARGE SCALE GENOMIC DNA]</scope>
</reference>
<dbReference type="Ensembl" id="ENSEEET00000022764.2">
    <property type="protein sequence ID" value="ENSEEEP00000022514.2"/>
    <property type="gene ID" value="ENSEEEG00000010910.2"/>
</dbReference>
<reference evidence="3" key="4">
    <citation type="submission" date="2025-08" db="UniProtKB">
        <authorList>
            <consortium name="Ensembl"/>
        </authorList>
    </citation>
    <scope>IDENTIFICATION</scope>
</reference>
<dbReference type="SMART" id="SM00005">
    <property type="entry name" value="DEATH"/>
    <property type="match status" value="1"/>
</dbReference>
<name>A0A4W4FFC4_ELEEL</name>
<feature type="compositionally biased region" description="Polar residues" evidence="1">
    <location>
        <begin position="155"/>
        <end position="164"/>
    </location>
</feature>
<dbReference type="PANTHER" id="PTHR13265">
    <property type="entry name" value="THO COMPLEX SUBUNIT 1"/>
    <property type="match status" value="1"/>
</dbReference>
<dbReference type="Pfam" id="PF00531">
    <property type="entry name" value="Death"/>
    <property type="match status" value="1"/>
</dbReference>
<dbReference type="SUPFAM" id="SSF47986">
    <property type="entry name" value="DEATH domain"/>
    <property type="match status" value="1"/>
</dbReference>
<reference evidence="4" key="1">
    <citation type="journal article" date="2014" name="Science">
        <title>Nonhuman genetics. Genomic basis for the convergent evolution of electric organs.</title>
        <authorList>
            <person name="Gallant J.R."/>
            <person name="Traeger L.L."/>
            <person name="Volkening J.D."/>
            <person name="Moffett H."/>
            <person name="Chen P.H."/>
            <person name="Novina C.D."/>
            <person name="Phillips G.N.Jr."/>
            <person name="Anand R."/>
            <person name="Wells G.B."/>
            <person name="Pinch M."/>
            <person name="Guth R."/>
            <person name="Unguez G.A."/>
            <person name="Albert J.S."/>
            <person name="Zakon H.H."/>
            <person name="Samanta M.P."/>
            <person name="Sussman M.R."/>
        </authorList>
    </citation>
    <scope>NUCLEOTIDE SEQUENCE [LARGE SCALE GENOMIC DNA]</scope>
</reference>
<feature type="region of interest" description="Disordered" evidence="1">
    <location>
        <begin position="504"/>
        <end position="534"/>
    </location>
</feature>
<dbReference type="GO" id="GO:0007165">
    <property type="term" value="P:signal transduction"/>
    <property type="evidence" value="ECO:0007669"/>
    <property type="project" value="InterPro"/>
</dbReference>
<dbReference type="Proteomes" id="UP000314983">
    <property type="component" value="Chromosome 19"/>
</dbReference>
<gene>
    <name evidence="3" type="primary">THOC1</name>
</gene>
<dbReference type="InterPro" id="IPR021861">
    <property type="entry name" value="THO_THOC1"/>
</dbReference>
<reference evidence="3" key="3">
    <citation type="submission" date="2020-05" db="EMBL/GenBank/DDBJ databases">
        <title>Electrophorus electricus (electric eel) genome, fEleEle1, primary haplotype.</title>
        <authorList>
            <person name="Myers G."/>
            <person name="Meyer A."/>
            <person name="Fedrigo O."/>
            <person name="Formenti G."/>
            <person name="Rhie A."/>
            <person name="Tracey A."/>
            <person name="Sims Y."/>
            <person name="Jarvis E.D."/>
        </authorList>
    </citation>
    <scope>NUCLEOTIDE SEQUENCE [LARGE SCALE GENOMIC DNA]</scope>
</reference>
<feature type="compositionally biased region" description="Polar residues" evidence="1">
    <location>
        <begin position="522"/>
        <end position="534"/>
    </location>
</feature>
<evidence type="ECO:0000256" key="1">
    <source>
        <dbReference type="SAM" id="MobiDB-lite"/>
    </source>
</evidence>
<feature type="domain" description="Death" evidence="2">
    <location>
        <begin position="532"/>
        <end position="615"/>
    </location>
</feature>
<dbReference type="PANTHER" id="PTHR13265:SF2">
    <property type="entry name" value="THO COMPLEX SUBUNIT 1"/>
    <property type="match status" value="1"/>
</dbReference>
<evidence type="ECO:0000313" key="3">
    <source>
        <dbReference type="Ensembl" id="ENSEEEP00000022514.2"/>
    </source>
</evidence>
<sequence>SRPLTDSETEKKSTLDQTLRAVLEGQIVSVPPPSSSPPLKWFACCCCICSATTPFVLLGDVLDCLPLDQCDGIFSFVEENVSTWKSNSFYSAGKNYLLRMCNDLLRRLSKSQNTVFCGRIQLFLARLFPLSEKSGLNLQSQFNLDNITVFNKNEQESTLGQQSTEVKEDGMEVEEGEMGDEDTPAPCSIPIDYNLYRKFWTLQDYFRNPVQCYEKFSWMTFVKYSDETLAVFKSYKLDDTQASKRKLEEMQTAGGEHVYFAKFLTSEKLMDLQLSDSNFRRHILLQYLILFQYLRGQVKFKSSSCVLNDDQTSWMDDTTKVVYQLLREIPPDGDRFASMVEHILNTEENWNSWKNEGCPSFVKERWSKPKPTRPSRKRPAPEDFLGKGPDRKLLMGNDELTRLWNLNPDNMEACKSDSREFMPSLEDFFEEAIEQADPANMVEDEYKVVRNSNYGWRALRLLSRRSPHFFQPTNQQFKSLADYLENMVIKLAKELPDIPSEEIKTGEEEDENGDNLLKESNDSPSIQSKPVTNSQMDEVAAKLGGQWRTLADHLEMKEAEIREIEADGEDVDLQAKMLLVAWQDREGPQASVESLASALRSAGFGSIANSLMWQFSQNNSP</sequence>
<reference evidence="3" key="5">
    <citation type="submission" date="2025-09" db="UniProtKB">
        <authorList>
            <consortium name="Ensembl"/>
        </authorList>
    </citation>
    <scope>IDENTIFICATION</scope>
</reference>
<accession>A0A4W4FFC4</accession>
<feature type="compositionally biased region" description="Acidic residues" evidence="1">
    <location>
        <begin position="171"/>
        <end position="182"/>
    </location>
</feature>
<feature type="compositionally biased region" description="Basic and acidic residues" evidence="1">
    <location>
        <begin position="379"/>
        <end position="389"/>
    </location>
</feature>
<keyword evidence="4" id="KW-1185">Reference proteome</keyword>
<organism evidence="3 4">
    <name type="scientific">Electrophorus electricus</name>
    <name type="common">Electric eel</name>
    <name type="synonym">Gymnotus electricus</name>
    <dbReference type="NCBI Taxonomy" id="8005"/>
    <lineage>
        <taxon>Eukaryota</taxon>
        <taxon>Metazoa</taxon>
        <taxon>Chordata</taxon>
        <taxon>Craniata</taxon>
        <taxon>Vertebrata</taxon>
        <taxon>Euteleostomi</taxon>
        <taxon>Actinopterygii</taxon>
        <taxon>Neopterygii</taxon>
        <taxon>Teleostei</taxon>
        <taxon>Ostariophysi</taxon>
        <taxon>Gymnotiformes</taxon>
        <taxon>Gymnotoidei</taxon>
        <taxon>Gymnotidae</taxon>
        <taxon>Electrophorus</taxon>
    </lineage>
</organism>
<dbReference type="GO" id="GO:0006406">
    <property type="term" value="P:mRNA export from nucleus"/>
    <property type="evidence" value="ECO:0007669"/>
    <property type="project" value="TreeGrafter"/>
</dbReference>
<dbReference type="GeneTree" id="ENSGT00390000016232"/>
<evidence type="ECO:0000259" key="2">
    <source>
        <dbReference type="PROSITE" id="PS50017"/>
    </source>
</evidence>
<dbReference type="InterPro" id="IPR011029">
    <property type="entry name" value="DEATH-like_dom_sf"/>
</dbReference>
<feature type="region of interest" description="Disordered" evidence="1">
    <location>
        <begin position="364"/>
        <end position="389"/>
    </location>
</feature>
<evidence type="ECO:0000313" key="4">
    <source>
        <dbReference type="Proteomes" id="UP000314983"/>
    </source>
</evidence>
<dbReference type="PROSITE" id="PS50017">
    <property type="entry name" value="DEATH_DOMAIN"/>
    <property type="match status" value="1"/>
</dbReference>
<proteinExistence type="predicted"/>